<proteinExistence type="predicted"/>
<evidence type="ECO:0000259" key="6">
    <source>
        <dbReference type="PROSITE" id="PS50126"/>
    </source>
</evidence>
<keyword evidence="5" id="KW-0694">RNA-binding</keyword>
<dbReference type="InterPro" id="IPR019307">
    <property type="entry name" value="RNA-bd_AU-1/RNase_E/G"/>
</dbReference>
<dbReference type="GO" id="GO:0003723">
    <property type="term" value="F:RNA binding"/>
    <property type="evidence" value="ECO:0007669"/>
    <property type="project" value="UniProtKB-KW"/>
</dbReference>
<dbReference type="PANTHER" id="PTHR30001">
    <property type="entry name" value="RIBONUCLEASE"/>
    <property type="match status" value="1"/>
</dbReference>
<dbReference type="InterPro" id="IPR004659">
    <property type="entry name" value="RNase_E/G"/>
</dbReference>
<accession>A0A4R2PCW6</accession>
<dbReference type="SUPFAM" id="SSF50249">
    <property type="entry name" value="Nucleic acid-binding proteins"/>
    <property type="match status" value="1"/>
</dbReference>
<dbReference type="InterPro" id="IPR012340">
    <property type="entry name" value="NA-bd_OB-fold"/>
</dbReference>
<dbReference type="RefSeq" id="WP_132742739.1">
    <property type="nucleotide sequence ID" value="NZ_SLXK01000001.1"/>
</dbReference>
<reference evidence="7 8" key="1">
    <citation type="submission" date="2019-03" db="EMBL/GenBank/DDBJ databases">
        <title>Genomic Encyclopedia of Type Strains, Phase IV (KMG-IV): sequencing the most valuable type-strain genomes for metagenomic binning, comparative biology and taxonomic classification.</title>
        <authorList>
            <person name="Goeker M."/>
        </authorList>
    </citation>
    <scope>NUCLEOTIDE SEQUENCE [LARGE SCALE GENOMIC DNA]</scope>
    <source>
        <strain evidence="7 8">DSM 19377</strain>
    </source>
</reference>
<dbReference type="CDD" id="cd04453">
    <property type="entry name" value="S1_RNase_E"/>
    <property type="match status" value="1"/>
</dbReference>
<dbReference type="PROSITE" id="PS50126">
    <property type="entry name" value="S1"/>
    <property type="match status" value="1"/>
</dbReference>
<evidence type="ECO:0000256" key="1">
    <source>
        <dbReference type="ARBA" id="ARBA00001946"/>
    </source>
</evidence>
<protein>
    <submittedName>
        <fullName evidence="7">Ribonuclease G</fullName>
    </submittedName>
</protein>
<evidence type="ECO:0000313" key="8">
    <source>
        <dbReference type="Proteomes" id="UP000295416"/>
    </source>
</evidence>
<dbReference type="EMBL" id="SLXK01000001">
    <property type="protein sequence ID" value="TCP32244.1"/>
    <property type="molecule type" value="Genomic_DNA"/>
</dbReference>
<dbReference type="Proteomes" id="UP000295416">
    <property type="component" value="Unassembled WGS sequence"/>
</dbReference>
<dbReference type="Pfam" id="PF10150">
    <property type="entry name" value="RNase_E_G"/>
    <property type="match status" value="1"/>
</dbReference>
<dbReference type="AlphaFoldDB" id="A0A4R2PCW6"/>
<name>A0A4R2PCW6_9BACL</name>
<comment type="cofactor">
    <cofactor evidence="1">
        <name>Mg(2+)</name>
        <dbReference type="ChEBI" id="CHEBI:18420"/>
    </cofactor>
</comment>
<evidence type="ECO:0000313" key="7">
    <source>
        <dbReference type="EMBL" id="TCP32244.1"/>
    </source>
</evidence>
<comment type="caution">
    <text evidence="7">The sequence shown here is derived from an EMBL/GenBank/DDBJ whole genome shotgun (WGS) entry which is preliminary data.</text>
</comment>
<evidence type="ECO:0000256" key="5">
    <source>
        <dbReference type="ARBA" id="ARBA00022884"/>
    </source>
</evidence>
<dbReference type="Pfam" id="PF00575">
    <property type="entry name" value="S1"/>
    <property type="match status" value="1"/>
</dbReference>
<feature type="domain" description="S1 motif" evidence="6">
    <location>
        <begin position="38"/>
        <end position="105"/>
    </location>
</feature>
<dbReference type="GO" id="GO:0005737">
    <property type="term" value="C:cytoplasm"/>
    <property type="evidence" value="ECO:0007669"/>
    <property type="project" value="TreeGrafter"/>
</dbReference>
<dbReference type="PANTHER" id="PTHR30001:SF0">
    <property type="entry name" value="RIBONUCLEASE G"/>
    <property type="match status" value="1"/>
</dbReference>
<dbReference type="GO" id="GO:0016787">
    <property type="term" value="F:hydrolase activity"/>
    <property type="evidence" value="ECO:0007669"/>
    <property type="project" value="UniProtKB-KW"/>
</dbReference>
<keyword evidence="2" id="KW-0479">Metal-binding</keyword>
<sequence>MNRILFESCGSRARAAFLRDDSPITFYIKNKNKDHAAGNIYIGRVTDVHKGLQGLFVDIGTKKHGFINKSDMVSVPFNNVKQGDFVVVQVEKEAMGSKGPKLTQHVQLRGEDLIYLPYSCYIGVSKKIAGTEKERLRDVMEEACQGSEGVIVRTKAAKQTDVKLKAELQRLRTEWGRLTSGCEEDQLVKALYTEEHFLAEVLNEGQRFGTIDEIILNNGVDLNAMPDISFTKPQPKITQQVKPDLFSMYGIEKDYQSALKRTVYLKLGVSIVIDYTEALTVIDVNTKGFTGDADWETTAFQTNMAAVEEICRQLSLRQIGGIILIDFVNMKDPEHREKVSKKMAASLADDFVTVKLFGFTNLGLFEMTRKKQRYSLQNAVINDLSKPD</sequence>
<dbReference type="Gene3D" id="2.40.50.140">
    <property type="entry name" value="Nucleic acid-binding proteins"/>
    <property type="match status" value="1"/>
</dbReference>
<dbReference type="SMART" id="SM00316">
    <property type="entry name" value="S1"/>
    <property type="match status" value="1"/>
</dbReference>
<dbReference type="GO" id="GO:0046872">
    <property type="term" value="F:metal ion binding"/>
    <property type="evidence" value="ECO:0007669"/>
    <property type="project" value="UniProtKB-KW"/>
</dbReference>
<evidence type="ECO:0000256" key="2">
    <source>
        <dbReference type="ARBA" id="ARBA00022723"/>
    </source>
</evidence>
<gene>
    <name evidence="7" type="ORF">EV207_101222</name>
</gene>
<dbReference type="GO" id="GO:0006364">
    <property type="term" value="P:rRNA processing"/>
    <property type="evidence" value="ECO:0007669"/>
    <property type="project" value="TreeGrafter"/>
</dbReference>
<dbReference type="GO" id="GO:0004540">
    <property type="term" value="F:RNA nuclease activity"/>
    <property type="evidence" value="ECO:0007669"/>
    <property type="project" value="InterPro"/>
</dbReference>
<keyword evidence="4" id="KW-0460">Magnesium</keyword>
<keyword evidence="3" id="KW-0378">Hydrolase</keyword>
<dbReference type="OrthoDB" id="9804278at2"/>
<dbReference type="InterPro" id="IPR003029">
    <property type="entry name" value="S1_domain"/>
</dbReference>
<organism evidence="7 8">
    <name type="scientific">Scopulibacillus darangshiensis</name>
    <dbReference type="NCBI Taxonomy" id="442528"/>
    <lineage>
        <taxon>Bacteria</taxon>
        <taxon>Bacillati</taxon>
        <taxon>Bacillota</taxon>
        <taxon>Bacilli</taxon>
        <taxon>Bacillales</taxon>
        <taxon>Sporolactobacillaceae</taxon>
        <taxon>Scopulibacillus</taxon>
    </lineage>
</organism>
<evidence type="ECO:0000256" key="3">
    <source>
        <dbReference type="ARBA" id="ARBA00022801"/>
    </source>
</evidence>
<keyword evidence="8" id="KW-1185">Reference proteome</keyword>
<evidence type="ECO:0000256" key="4">
    <source>
        <dbReference type="ARBA" id="ARBA00022842"/>
    </source>
</evidence>